<organism evidence="1 2">
    <name type="scientific">Zooshikella ganghwensis</name>
    <dbReference type="NCBI Taxonomy" id="202772"/>
    <lineage>
        <taxon>Bacteria</taxon>
        <taxon>Pseudomonadati</taxon>
        <taxon>Pseudomonadota</taxon>
        <taxon>Gammaproteobacteria</taxon>
        <taxon>Oceanospirillales</taxon>
        <taxon>Zooshikellaceae</taxon>
        <taxon>Zooshikella</taxon>
    </lineage>
</organism>
<accession>A0A4P9VTT2</accession>
<dbReference type="Proteomes" id="UP000257039">
    <property type="component" value="Unassembled WGS sequence"/>
</dbReference>
<proteinExistence type="predicted"/>
<comment type="caution">
    <text evidence="1">The sequence shown here is derived from an EMBL/GenBank/DDBJ whole genome shotgun (WGS) entry which is preliminary data.</text>
</comment>
<evidence type="ECO:0000313" key="1">
    <source>
        <dbReference type="EMBL" id="RDH45854.1"/>
    </source>
</evidence>
<dbReference type="AlphaFoldDB" id="A0A4P9VTT2"/>
<gene>
    <name evidence="1" type="ORF">B9G39_21705</name>
</gene>
<name>A0A4P9VTT2_9GAMM</name>
<evidence type="ECO:0000313" key="2">
    <source>
        <dbReference type="Proteomes" id="UP000257039"/>
    </source>
</evidence>
<reference evidence="1 2" key="1">
    <citation type="submission" date="2017-04" db="EMBL/GenBank/DDBJ databases">
        <title>Draft genome sequence of Zooshikella ganghwensis VG4 isolated from Red Sea sediments.</title>
        <authorList>
            <person name="Rehman Z."/>
            <person name="Alam I."/>
            <person name="Kamau A."/>
            <person name="Bajic V."/>
            <person name="Leiknes T."/>
        </authorList>
    </citation>
    <scope>NUCLEOTIDE SEQUENCE [LARGE SCALE GENOMIC DNA]</scope>
    <source>
        <strain evidence="1 2">VG4</strain>
    </source>
</reference>
<sequence>MILSLTSSPSCDEVTHSEVNRNKGFLKIVSLTTDVNNQLREWELNAFDTKFDPTKMQLIGVE</sequence>
<keyword evidence="2" id="KW-1185">Reference proteome</keyword>
<dbReference type="EMBL" id="NDXW01000001">
    <property type="protein sequence ID" value="RDH45854.1"/>
    <property type="molecule type" value="Genomic_DNA"/>
</dbReference>
<protein>
    <submittedName>
        <fullName evidence="1">Uncharacterized protein</fullName>
    </submittedName>
</protein>